<reference evidence="1 2" key="1">
    <citation type="submission" date="2016-01" db="EMBL/GenBank/DDBJ databases">
        <title>The new phylogeny of the genus Mycobacterium.</title>
        <authorList>
            <person name="Tarcisio F."/>
            <person name="Conor M."/>
            <person name="Antonella G."/>
            <person name="Elisabetta G."/>
            <person name="Giulia F.S."/>
            <person name="Sara T."/>
            <person name="Anna F."/>
            <person name="Clotilde B."/>
            <person name="Roberto B."/>
            <person name="Veronica D.S."/>
            <person name="Fabio R."/>
            <person name="Monica P."/>
            <person name="Olivier J."/>
            <person name="Enrico T."/>
            <person name="Nicola S."/>
        </authorList>
    </citation>
    <scope>NUCLEOTIDE SEQUENCE [LARGE SCALE GENOMIC DNA]</scope>
    <source>
        <strain evidence="1 2">DSM 44179</strain>
    </source>
</reference>
<dbReference type="AlphaFoldDB" id="A0A1X1RFE1"/>
<dbReference type="Gene3D" id="3.40.50.1000">
    <property type="entry name" value="HAD superfamily/HAD-like"/>
    <property type="match status" value="1"/>
</dbReference>
<dbReference type="STRING" id="1793.AWC04_08170"/>
<dbReference type="NCBIfam" id="TIGR01509">
    <property type="entry name" value="HAD-SF-IA-v3"/>
    <property type="match status" value="1"/>
</dbReference>
<proteinExistence type="predicted"/>
<sequence>MLRLKPDPYLVRTAVEQLDVDAGRCVFVGDSATDVEAGRAVGVRVIGLAKTPQRGQELLDAGAVALIER</sequence>
<dbReference type="Proteomes" id="UP000193484">
    <property type="component" value="Unassembled WGS sequence"/>
</dbReference>
<protein>
    <recommendedName>
        <fullName evidence="3">Haloacid dehalogenase</fullName>
    </recommendedName>
</protein>
<dbReference type="SUPFAM" id="SSF56784">
    <property type="entry name" value="HAD-like"/>
    <property type="match status" value="1"/>
</dbReference>
<name>A0A1X1RFE1_MYCFA</name>
<accession>A0A1X1RFE1</accession>
<dbReference type="InterPro" id="IPR006439">
    <property type="entry name" value="HAD-SF_hydro_IA"/>
</dbReference>
<dbReference type="InterPro" id="IPR036412">
    <property type="entry name" value="HAD-like_sf"/>
</dbReference>
<organism evidence="1 2">
    <name type="scientific">Mycolicibacterium fallax</name>
    <name type="common">Mycobacterium fallax</name>
    <dbReference type="NCBI Taxonomy" id="1793"/>
    <lineage>
        <taxon>Bacteria</taxon>
        <taxon>Bacillati</taxon>
        <taxon>Actinomycetota</taxon>
        <taxon>Actinomycetes</taxon>
        <taxon>Mycobacteriales</taxon>
        <taxon>Mycobacteriaceae</taxon>
        <taxon>Mycolicibacterium</taxon>
    </lineage>
</organism>
<evidence type="ECO:0008006" key="3">
    <source>
        <dbReference type="Google" id="ProtNLM"/>
    </source>
</evidence>
<gene>
    <name evidence="1" type="ORF">AWC04_08170</name>
</gene>
<dbReference type="Pfam" id="PF13242">
    <property type="entry name" value="Hydrolase_like"/>
    <property type="match status" value="1"/>
</dbReference>
<dbReference type="EMBL" id="LQOJ01000030">
    <property type="protein sequence ID" value="ORV04564.1"/>
    <property type="molecule type" value="Genomic_DNA"/>
</dbReference>
<comment type="caution">
    <text evidence="1">The sequence shown here is derived from an EMBL/GenBank/DDBJ whole genome shotgun (WGS) entry which is preliminary data.</text>
</comment>
<evidence type="ECO:0000313" key="2">
    <source>
        <dbReference type="Proteomes" id="UP000193484"/>
    </source>
</evidence>
<keyword evidence="2" id="KW-1185">Reference proteome</keyword>
<evidence type="ECO:0000313" key="1">
    <source>
        <dbReference type="EMBL" id="ORV04564.1"/>
    </source>
</evidence>
<dbReference type="InterPro" id="IPR023214">
    <property type="entry name" value="HAD_sf"/>
</dbReference>